<gene>
    <name evidence="3" type="ORF">UFOPK2656_02261</name>
    <name evidence="4" type="ORF">UFOPK3267_02035</name>
    <name evidence="5" type="ORF">UFOPK3651_02794</name>
    <name evidence="6" type="ORF">UFOPK3931_00279</name>
    <name evidence="2" type="ORF">UFOPK4189_02073</name>
</gene>
<dbReference type="EMBL" id="CAFBOL010000004">
    <property type="protein sequence ID" value="CAB4972940.1"/>
    <property type="molecule type" value="Genomic_DNA"/>
</dbReference>
<name>A0A6J7C4U9_9ZZZZ</name>
<evidence type="ECO:0000313" key="3">
    <source>
        <dbReference type="EMBL" id="CAB4732946.1"/>
    </source>
</evidence>
<dbReference type="AlphaFoldDB" id="A0A6J7C4U9"/>
<sequence length="175" mass="19024">MALAARNERAAAVRERMHGGGAADARAMVKRTAPLASAPSTRLAVVPRRKRTARLIAAVSVVVFGLMLGAAAFQTQIARRQLTLDTLDRDIRKGRDQYDVLRRERAELRSPGRLSEQAAALGMGPAKQTNFVSVDPEEVAIVQRTGAASTQHLATPIQQEFEQYAKVKQQALVTP</sequence>
<feature type="transmembrane region" description="Helical" evidence="1">
    <location>
        <begin position="55"/>
        <end position="73"/>
    </location>
</feature>
<keyword evidence="1" id="KW-0472">Membrane</keyword>
<dbReference type="EMBL" id="CAFBMT010000021">
    <property type="protein sequence ID" value="CAB4950231.1"/>
    <property type="molecule type" value="Genomic_DNA"/>
</dbReference>
<evidence type="ECO:0000313" key="2">
    <source>
        <dbReference type="EMBL" id="CAB4364310.1"/>
    </source>
</evidence>
<evidence type="ECO:0000313" key="4">
    <source>
        <dbReference type="EMBL" id="CAB4852355.1"/>
    </source>
</evidence>
<accession>A0A6J7C4U9</accession>
<evidence type="ECO:0000313" key="6">
    <source>
        <dbReference type="EMBL" id="CAB4972940.1"/>
    </source>
</evidence>
<keyword evidence="1" id="KW-0812">Transmembrane</keyword>
<reference evidence="4" key="1">
    <citation type="submission" date="2020-05" db="EMBL/GenBank/DDBJ databases">
        <authorList>
            <person name="Chiriac C."/>
            <person name="Salcher M."/>
            <person name="Ghai R."/>
            <person name="Kavagutti S V."/>
        </authorList>
    </citation>
    <scope>NUCLEOTIDE SEQUENCE</scope>
</reference>
<dbReference type="EMBL" id="CAFBIY010000125">
    <property type="protein sequence ID" value="CAB4852355.1"/>
    <property type="molecule type" value="Genomic_DNA"/>
</dbReference>
<organism evidence="4">
    <name type="scientific">freshwater metagenome</name>
    <dbReference type="NCBI Taxonomy" id="449393"/>
    <lineage>
        <taxon>unclassified sequences</taxon>
        <taxon>metagenomes</taxon>
        <taxon>ecological metagenomes</taxon>
    </lineage>
</organism>
<evidence type="ECO:0000256" key="1">
    <source>
        <dbReference type="SAM" id="Phobius"/>
    </source>
</evidence>
<proteinExistence type="predicted"/>
<protein>
    <submittedName>
        <fullName evidence="4">Unannotated protein</fullName>
    </submittedName>
</protein>
<dbReference type="EMBL" id="CAEZYF010000015">
    <property type="protein sequence ID" value="CAB4732946.1"/>
    <property type="molecule type" value="Genomic_DNA"/>
</dbReference>
<dbReference type="EMBL" id="CAESGF010000012">
    <property type="protein sequence ID" value="CAB4364310.1"/>
    <property type="molecule type" value="Genomic_DNA"/>
</dbReference>
<evidence type="ECO:0000313" key="5">
    <source>
        <dbReference type="EMBL" id="CAB4950231.1"/>
    </source>
</evidence>
<keyword evidence="1" id="KW-1133">Transmembrane helix</keyword>